<dbReference type="AlphaFoldDB" id="Q4SFB9"/>
<dbReference type="InterPro" id="IPR050836">
    <property type="entry name" value="SDS22/Internalin_LRR"/>
</dbReference>
<dbReference type="PANTHER" id="PTHR46652">
    <property type="entry name" value="LEUCINE-RICH REPEAT AND IQ DOMAIN-CONTAINING PROTEIN 1-RELATED"/>
    <property type="match status" value="1"/>
</dbReference>
<dbReference type="InterPro" id="IPR032675">
    <property type="entry name" value="LRR_dom_sf"/>
</dbReference>
<dbReference type="Pfam" id="PF13855">
    <property type="entry name" value="LRR_8"/>
    <property type="match status" value="1"/>
</dbReference>
<dbReference type="CDD" id="cd21340">
    <property type="entry name" value="PPP1R42"/>
    <property type="match status" value="1"/>
</dbReference>
<dbReference type="SUPFAM" id="SSF52058">
    <property type="entry name" value="L domain-like"/>
    <property type="match status" value="1"/>
</dbReference>
<organism evidence="3">
    <name type="scientific">Tetraodon nigroviridis</name>
    <name type="common">Spotted green pufferfish</name>
    <name type="synonym">Chelonodon nigroviridis</name>
    <dbReference type="NCBI Taxonomy" id="99883"/>
    <lineage>
        <taxon>Eukaryota</taxon>
        <taxon>Metazoa</taxon>
        <taxon>Chordata</taxon>
        <taxon>Craniata</taxon>
        <taxon>Vertebrata</taxon>
        <taxon>Euteleostomi</taxon>
        <taxon>Actinopterygii</taxon>
        <taxon>Neopterygii</taxon>
        <taxon>Teleostei</taxon>
        <taxon>Neoteleostei</taxon>
        <taxon>Acanthomorphata</taxon>
        <taxon>Eupercaria</taxon>
        <taxon>Tetraodontiformes</taxon>
        <taxon>Tetradontoidea</taxon>
        <taxon>Tetraodontidae</taxon>
        <taxon>Tetraodon</taxon>
    </lineage>
</organism>
<dbReference type="HOGENOM" id="CLU_062444_0_0_1"/>
<dbReference type="Gene3D" id="3.80.10.10">
    <property type="entry name" value="Ribonuclease Inhibitor"/>
    <property type="match status" value="2"/>
</dbReference>
<protein>
    <submittedName>
        <fullName evidence="3">(spotted green pufferfish) hypothetical protein</fullName>
    </submittedName>
</protein>
<keyword evidence="1" id="KW-0433">Leucine-rich repeat</keyword>
<evidence type="ECO:0000313" key="3">
    <source>
        <dbReference type="EMBL" id="CAG00663.1"/>
    </source>
</evidence>
<dbReference type="EMBL" id="CAAE01014605">
    <property type="protein sequence ID" value="CAG00663.1"/>
    <property type="molecule type" value="Genomic_DNA"/>
</dbReference>
<dbReference type="InterPro" id="IPR001611">
    <property type="entry name" value="Leu-rich_rpt"/>
</dbReference>
<sequence>MVLLTTELISKSRNHVKRKRGLSLQEYLRTVTHLHLSNKNIEAIGDISACRNLAVLYLYDNQITHIRNLDFASSLTHLFLQNNNITRMENLSSLQKLSKLYLGGNRIAVVEGLEKLTELRELHVHNQRLAPGEKLLFDPGMLHSLAGSLCVLNISHNNIDDIGDLRALRKLHHFSAADNKLHHIQDLEDVFTHWPELLEMDLRGNPVCKTQKYRELLTTVCRSLVILDSKEINEVTRQFLINWKTFKETNRRKTSDVTSQ</sequence>
<dbReference type="KEGG" id="tng:GSTEN00019165G001"/>
<name>Q4SFB9_TETNG</name>
<reference evidence="3" key="2">
    <citation type="submission" date="2004-02" db="EMBL/GenBank/DDBJ databases">
        <authorList>
            <consortium name="Genoscope"/>
            <consortium name="Whitehead Institute Centre for Genome Research"/>
        </authorList>
    </citation>
    <scope>NUCLEOTIDE SEQUENCE</scope>
</reference>
<dbReference type="PROSITE" id="PS51450">
    <property type="entry name" value="LRR"/>
    <property type="match status" value="4"/>
</dbReference>
<dbReference type="PANTHER" id="PTHR46652:SF3">
    <property type="entry name" value="LEUCINE-RICH REPEAT-CONTAINING PROTEIN 9"/>
    <property type="match status" value="1"/>
</dbReference>
<dbReference type="SMART" id="SM00365">
    <property type="entry name" value="LRR_SD22"/>
    <property type="match status" value="4"/>
</dbReference>
<keyword evidence="2" id="KW-0677">Repeat</keyword>
<comment type="caution">
    <text evidence="3">The sequence shown here is derived from an EMBL/GenBank/DDBJ whole genome shotgun (WGS) entry which is preliminary data.</text>
</comment>
<evidence type="ECO:0000256" key="1">
    <source>
        <dbReference type="ARBA" id="ARBA00022614"/>
    </source>
</evidence>
<dbReference type="OrthoDB" id="10262005at2759"/>
<evidence type="ECO:0000256" key="2">
    <source>
        <dbReference type="ARBA" id="ARBA00022737"/>
    </source>
</evidence>
<accession>Q4SFB9</accession>
<gene>
    <name evidence="3" type="ORF">GSTENG00019165001</name>
</gene>
<reference evidence="3" key="1">
    <citation type="journal article" date="2004" name="Nature">
        <title>Genome duplication in the teleost fish Tetraodon nigroviridis reveals the early vertebrate proto-karyotype.</title>
        <authorList>
            <person name="Jaillon O."/>
            <person name="Aury J.-M."/>
            <person name="Brunet F."/>
            <person name="Petit J.-L."/>
            <person name="Stange-Thomann N."/>
            <person name="Mauceli E."/>
            <person name="Bouneau L."/>
            <person name="Fischer C."/>
            <person name="Ozouf-Costaz C."/>
            <person name="Bernot A."/>
            <person name="Nicaud S."/>
            <person name="Jaffe D."/>
            <person name="Fisher S."/>
            <person name="Lutfalla G."/>
            <person name="Dossat C."/>
            <person name="Segurens B."/>
            <person name="Dasilva C."/>
            <person name="Salanoubat M."/>
            <person name="Levy M."/>
            <person name="Boudet N."/>
            <person name="Castellano S."/>
            <person name="Anthouard V."/>
            <person name="Jubin C."/>
            <person name="Castelli V."/>
            <person name="Katinka M."/>
            <person name="Vacherie B."/>
            <person name="Biemont C."/>
            <person name="Skalli Z."/>
            <person name="Cattolico L."/>
            <person name="Poulain J."/>
            <person name="De Berardinis V."/>
            <person name="Cruaud C."/>
            <person name="Duprat S."/>
            <person name="Brottier P."/>
            <person name="Coutanceau J.-P."/>
            <person name="Gouzy J."/>
            <person name="Parra G."/>
            <person name="Lardier G."/>
            <person name="Chapple C."/>
            <person name="McKernan K.J."/>
            <person name="McEwan P."/>
            <person name="Bosak S."/>
            <person name="Kellis M."/>
            <person name="Volff J.-N."/>
            <person name="Guigo R."/>
            <person name="Zody M.C."/>
            <person name="Mesirov J."/>
            <person name="Lindblad-Toh K."/>
            <person name="Birren B."/>
            <person name="Nusbaum C."/>
            <person name="Kahn D."/>
            <person name="Robinson-Rechavi M."/>
            <person name="Laudet V."/>
            <person name="Schachter V."/>
            <person name="Quetier F."/>
            <person name="Saurin W."/>
            <person name="Scarpelli C."/>
            <person name="Wincker P."/>
            <person name="Lander E.S."/>
            <person name="Weissenbach J."/>
            <person name="Roest Crollius H."/>
        </authorList>
    </citation>
    <scope>NUCLEOTIDE SEQUENCE [LARGE SCALE GENOMIC DNA]</scope>
</reference>
<proteinExistence type="predicted"/>